<evidence type="ECO:0000256" key="13">
    <source>
        <dbReference type="PROSITE-ProRule" id="PRU00357"/>
    </source>
</evidence>
<evidence type="ECO:0000259" key="17">
    <source>
        <dbReference type="PROSITE" id="PS51320"/>
    </source>
</evidence>
<comment type="subcellular location">
    <subcellularLocation>
        <location evidence="2 13">Nucleus</location>
    </subcellularLocation>
</comment>
<evidence type="ECO:0000256" key="9">
    <source>
        <dbReference type="ARBA" id="ARBA00023159"/>
    </source>
</evidence>
<organism evidence="18 19">
    <name type="scientific">Vicia faba</name>
    <name type="common">Broad bean</name>
    <name type="synonym">Faba vulgaris</name>
    <dbReference type="NCBI Taxonomy" id="3906"/>
    <lineage>
        <taxon>Eukaryota</taxon>
        <taxon>Viridiplantae</taxon>
        <taxon>Streptophyta</taxon>
        <taxon>Embryophyta</taxon>
        <taxon>Tracheophyta</taxon>
        <taxon>Spermatophyta</taxon>
        <taxon>Magnoliopsida</taxon>
        <taxon>eudicotyledons</taxon>
        <taxon>Gunneridae</taxon>
        <taxon>Pentapetalae</taxon>
        <taxon>rosids</taxon>
        <taxon>fabids</taxon>
        <taxon>Fabales</taxon>
        <taxon>Fabaceae</taxon>
        <taxon>Papilionoideae</taxon>
        <taxon>50 kb inversion clade</taxon>
        <taxon>NPAAA clade</taxon>
        <taxon>Hologalegina</taxon>
        <taxon>IRL clade</taxon>
        <taxon>Fabeae</taxon>
        <taxon>Vicia</taxon>
    </lineage>
</organism>
<evidence type="ECO:0000256" key="6">
    <source>
        <dbReference type="ARBA" id="ARBA00022833"/>
    </source>
</evidence>
<dbReference type="GO" id="GO:0008270">
    <property type="term" value="F:zinc ion binding"/>
    <property type="evidence" value="ECO:0007669"/>
    <property type="project" value="UniProtKB-KW"/>
</dbReference>
<dbReference type="PROSITE" id="PS00344">
    <property type="entry name" value="GATA_ZN_FINGER_1"/>
    <property type="match status" value="1"/>
</dbReference>
<dbReference type="InterPro" id="IPR045280">
    <property type="entry name" value="TIFY-like"/>
</dbReference>
<dbReference type="SUPFAM" id="SSF57716">
    <property type="entry name" value="Glucocorticoid receptor-like (DNA-binding domain)"/>
    <property type="match status" value="1"/>
</dbReference>
<reference evidence="18 19" key="1">
    <citation type="submission" date="2023-01" db="EMBL/GenBank/DDBJ databases">
        <authorList>
            <person name="Kreplak J."/>
        </authorList>
    </citation>
    <scope>NUCLEOTIDE SEQUENCE [LARGE SCALE GENOMIC DNA]</scope>
</reference>
<dbReference type="GO" id="GO:0006355">
    <property type="term" value="P:regulation of DNA-templated transcription"/>
    <property type="evidence" value="ECO:0007669"/>
    <property type="project" value="InterPro"/>
</dbReference>
<dbReference type="Pfam" id="PF06203">
    <property type="entry name" value="CCT"/>
    <property type="match status" value="1"/>
</dbReference>
<feature type="domain" description="CCT" evidence="16">
    <location>
        <begin position="93"/>
        <end position="135"/>
    </location>
</feature>
<dbReference type="SMART" id="SM00979">
    <property type="entry name" value="TIFY"/>
    <property type="match status" value="1"/>
</dbReference>
<dbReference type="EMBL" id="OX451741">
    <property type="protein sequence ID" value="CAI8617969.1"/>
    <property type="molecule type" value="Genomic_DNA"/>
</dbReference>
<dbReference type="SMART" id="SM00401">
    <property type="entry name" value="ZnF_GATA"/>
    <property type="match status" value="1"/>
</dbReference>
<evidence type="ECO:0000256" key="12">
    <source>
        <dbReference type="PROSITE-ProRule" id="PRU00094"/>
    </source>
</evidence>
<keyword evidence="4" id="KW-0479">Metal-binding</keyword>
<gene>
    <name evidence="18" type="ORF">VFH_VI101240</name>
</gene>
<dbReference type="GO" id="GO:0043565">
    <property type="term" value="F:sequence-specific DNA binding"/>
    <property type="evidence" value="ECO:0007669"/>
    <property type="project" value="InterPro"/>
</dbReference>
<evidence type="ECO:0000256" key="1">
    <source>
        <dbReference type="ARBA" id="ARBA00002206"/>
    </source>
</evidence>
<dbReference type="InterPro" id="IPR010402">
    <property type="entry name" value="CCT_domain"/>
</dbReference>
<evidence type="ECO:0000256" key="5">
    <source>
        <dbReference type="ARBA" id="ARBA00022771"/>
    </source>
</evidence>
<name>A0AAV1B5N2_VICFA</name>
<keyword evidence="8" id="KW-0238">DNA-binding</keyword>
<dbReference type="InterPro" id="IPR013088">
    <property type="entry name" value="Znf_NHR/GATA"/>
</dbReference>
<evidence type="ECO:0000256" key="4">
    <source>
        <dbReference type="ARBA" id="ARBA00022723"/>
    </source>
</evidence>
<evidence type="ECO:0000256" key="7">
    <source>
        <dbReference type="ARBA" id="ARBA00023015"/>
    </source>
</evidence>
<dbReference type="InterPro" id="IPR010399">
    <property type="entry name" value="Tify_dom"/>
</dbReference>
<comment type="similarity">
    <text evidence="3">Belongs to the type IV zinc-finger family. Class C subfamily.</text>
</comment>
<evidence type="ECO:0000256" key="11">
    <source>
        <dbReference type="ARBA" id="ARBA00023242"/>
    </source>
</evidence>
<dbReference type="GO" id="GO:0005634">
    <property type="term" value="C:nucleus"/>
    <property type="evidence" value="ECO:0007669"/>
    <property type="project" value="UniProtKB-SubCell"/>
</dbReference>
<feature type="region of interest" description="Disordered" evidence="14">
    <location>
        <begin position="214"/>
        <end position="253"/>
    </location>
</feature>
<keyword evidence="11 13" id="KW-0539">Nucleus</keyword>
<evidence type="ECO:0000259" key="16">
    <source>
        <dbReference type="PROSITE" id="PS51017"/>
    </source>
</evidence>
<proteinExistence type="inferred from homology"/>
<evidence type="ECO:0008006" key="20">
    <source>
        <dbReference type="Google" id="ProtNLM"/>
    </source>
</evidence>
<evidence type="ECO:0000259" key="15">
    <source>
        <dbReference type="PROSITE" id="PS50114"/>
    </source>
</evidence>
<keyword evidence="5 12" id="KW-0863">Zinc-finger</keyword>
<feature type="compositionally biased region" description="Basic and acidic residues" evidence="14">
    <location>
        <begin position="235"/>
        <end position="245"/>
    </location>
</feature>
<evidence type="ECO:0000256" key="8">
    <source>
        <dbReference type="ARBA" id="ARBA00023125"/>
    </source>
</evidence>
<dbReference type="Gene3D" id="3.30.50.10">
    <property type="entry name" value="Erythroid Transcription Factor GATA-1, subunit A"/>
    <property type="match status" value="1"/>
</dbReference>
<dbReference type="InterPro" id="IPR000679">
    <property type="entry name" value="Znf_GATA"/>
</dbReference>
<evidence type="ECO:0000256" key="10">
    <source>
        <dbReference type="ARBA" id="ARBA00023163"/>
    </source>
</evidence>
<evidence type="ECO:0000313" key="19">
    <source>
        <dbReference type="Proteomes" id="UP001157006"/>
    </source>
</evidence>
<dbReference type="PANTHER" id="PTHR46125:SF15">
    <property type="entry name" value="GATA TRANSCRIPTION FACTOR 19-LIKE ISOFORM X1"/>
    <property type="match status" value="1"/>
</dbReference>
<evidence type="ECO:0000256" key="14">
    <source>
        <dbReference type="SAM" id="MobiDB-lite"/>
    </source>
</evidence>
<dbReference type="AlphaFoldDB" id="A0AAV1B5N2"/>
<accession>A0AAV1B5N2</accession>
<keyword evidence="9" id="KW-0010">Activator</keyword>
<comment type="function">
    <text evidence="1">Transcriptional activator that specifically binds 5'-GATA-3' or 5'-GAT-3' motifs within gene promoters.</text>
</comment>
<evidence type="ECO:0000313" key="18">
    <source>
        <dbReference type="EMBL" id="CAI8617969.1"/>
    </source>
</evidence>
<keyword evidence="7" id="KW-0805">Transcription regulation</keyword>
<feature type="region of interest" description="Disordered" evidence="14">
    <location>
        <begin position="128"/>
        <end position="161"/>
    </location>
</feature>
<feature type="compositionally biased region" description="Polar residues" evidence="14">
    <location>
        <begin position="140"/>
        <end position="152"/>
    </location>
</feature>
<dbReference type="Pfam" id="PF06200">
    <property type="entry name" value="tify"/>
    <property type="match status" value="1"/>
</dbReference>
<feature type="domain" description="Tify" evidence="17">
    <location>
        <begin position="22"/>
        <end position="57"/>
    </location>
</feature>
<keyword evidence="19" id="KW-1185">Reference proteome</keyword>
<feature type="compositionally biased region" description="Low complexity" evidence="14">
    <location>
        <begin position="216"/>
        <end position="228"/>
    </location>
</feature>
<dbReference type="CDD" id="cd00202">
    <property type="entry name" value="ZnF_GATA"/>
    <property type="match status" value="1"/>
</dbReference>
<dbReference type="Proteomes" id="UP001157006">
    <property type="component" value="Chromosome 6"/>
</dbReference>
<sequence>METVNSCDDRHCSNVAEQPQPILTPATELTISFQGDVYVFPSVTPQKLQAVLLLLGGQETPNTLPSSHFLLPLNYHHISGINDPSRNSKLSRRFASLVRFREKRKDRCFQKKIRYTCRKEVAERMQRKNGQFASLKEEYNSPTENQDSSSGTPCPKSTERRCQHCEIGEKSTPVMRRGPAGPRSLCNACGLMWANKGTLRELNRSGRIAFEHNELDTSTDITPSTTDPENSCAAQDKEESPRETKPVPMDAIQSPEMIDEQYMVESAEAVIDNLSIQVENNALDLQELDKTMEDLADASGIDFEIPSCFDDQVDVDDPHMRTYWL</sequence>
<dbReference type="PANTHER" id="PTHR46125">
    <property type="entry name" value="GATA TRANSCRIPTION FACTOR 28"/>
    <property type="match status" value="1"/>
</dbReference>
<dbReference type="PROSITE" id="PS50114">
    <property type="entry name" value="GATA_ZN_FINGER_2"/>
    <property type="match status" value="1"/>
</dbReference>
<dbReference type="Pfam" id="PF00320">
    <property type="entry name" value="GATA"/>
    <property type="match status" value="1"/>
</dbReference>
<dbReference type="PROSITE" id="PS51320">
    <property type="entry name" value="TIFY"/>
    <property type="match status" value="1"/>
</dbReference>
<evidence type="ECO:0000256" key="2">
    <source>
        <dbReference type="ARBA" id="ARBA00004123"/>
    </source>
</evidence>
<protein>
    <recommendedName>
        <fullName evidence="20">GATA transcription factor 19-like</fullName>
    </recommendedName>
</protein>
<dbReference type="PROSITE" id="PS51017">
    <property type="entry name" value="CCT"/>
    <property type="match status" value="1"/>
</dbReference>
<feature type="domain" description="GATA-type" evidence="15">
    <location>
        <begin position="156"/>
        <end position="213"/>
    </location>
</feature>
<keyword evidence="6" id="KW-0862">Zinc</keyword>
<keyword evidence="10" id="KW-0804">Transcription</keyword>
<evidence type="ECO:0000256" key="3">
    <source>
        <dbReference type="ARBA" id="ARBA00007722"/>
    </source>
</evidence>